<organism evidence="1">
    <name type="scientific">Anguilla anguilla</name>
    <name type="common">European freshwater eel</name>
    <name type="synonym">Muraena anguilla</name>
    <dbReference type="NCBI Taxonomy" id="7936"/>
    <lineage>
        <taxon>Eukaryota</taxon>
        <taxon>Metazoa</taxon>
        <taxon>Chordata</taxon>
        <taxon>Craniata</taxon>
        <taxon>Vertebrata</taxon>
        <taxon>Euteleostomi</taxon>
        <taxon>Actinopterygii</taxon>
        <taxon>Neopterygii</taxon>
        <taxon>Teleostei</taxon>
        <taxon>Anguilliformes</taxon>
        <taxon>Anguillidae</taxon>
        <taxon>Anguilla</taxon>
    </lineage>
</organism>
<name>A0A0E9S751_ANGAN</name>
<dbReference type="AlphaFoldDB" id="A0A0E9S751"/>
<reference evidence="1" key="2">
    <citation type="journal article" date="2015" name="Fish Shellfish Immunol.">
        <title>Early steps in the European eel (Anguilla anguilla)-Vibrio vulnificus interaction in the gills: Role of the RtxA13 toxin.</title>
        <authorList>
            <person name="Callol A."/>
            <person name="Pajuelo D."/>
            <person name="Ebbesson L."/>
            <person name="Teles M."/>
            <person name="MacKenzie S."/>
            <person name="Amaro C."/>
        </authorList>
    </citation>
    <scope>NUCLEOTIDE SEQUENCE</scope>
</reference>
<evidence type="ECO:0000313" key="1">
    <source>
        <dbReference type="EMBL" id="JAH37106.1"/>
    </source>
</evidence>
<protein>
    <submittedName>
        <fullName evidence="1">Uncharacterized protein</fullName>
    </submittedName>
</protein>
<sequence>MARKLSLFSEIAGLIPRLVTAGVLKPIQ</sequence>
<dbReference type="EMBL" id="GBXM01071471">
    <property type="protein sequence ID" value="JAH37106.1"/>
    <property type="molecule type" value="Transcribed_RNA"/>
</dbReference>
<accession>A0A0E9S751</accession>
<proteinExistence type="predicted"/>
<reference evidence="1" key="1">
    <citation type="submission" date="2014-11" db="EMBL/GenBank/DDBJ databases">
        <authorList>
            <person name="Amaro Gonzalez C."/>
        </authorList>
    </citation>
    <scope>NUCLEOTIDE SEQUENCE</scope>
</reference>